<accession>A0ABZ2KI05</accession>
<keyword evidence="9" id="KW-1185">Reference proteome</keyword>
<dbReference type="CDD" id="cd16444">
    <property type="entry name" value="LipB"/>
    <property type="match status" value="1"/>
</dbReference>
<reference evidence="8 9" key="1">
    <citation type="submission" date="2021-12" db="EMBL/GenBank/DDBJ databases">
        <title>Discovery of the Pendulisporaceae a myxobacterial family with distinct sporulation behavior and unique specialized metabolism.</title>
        <authorList>
            <person name="Garcia R."/>
            <person name="Popoff A."/>
            <person name="Bader C.D."/>
            <person name="Loehr J."/>
            <person name="Walesch S."/>
            <person name="Walt C."/>
            <person name="Boldt J."/>
            <person name="Bunk B."/>
            <person name="Haeckl F.J.F.P.J."/>
            <person name="Gunesch A.P."/>
            <person name="Birkelbach J."/>
            <person name="Nuebel U."/>
            <person name="Pietschmann T."/>
            <person name="Bach T."/>
            <person name="Mueller R."/>
        </authorList>
    </citation>
    <scope>NUCLEOTIDE SEQUENCE [LARGE SCALE GENOMIC DNA]</scope>
    <source>
        <strain evidence="8 9">MSr12523</strain>
    </source>
</reference>
<dbReference type="HAMAP" id="MF_00013">
    <property type="entry name" value="LipB"/>
    <property type="match status" value="1"/>
</dbReference>
<comment type="similarity">
    <text evidence="5 6">Belongs to the LipB family.</text>
</comment>
<evidence type="ECO:0000256" key="6">
    <source>
        <dbReference type="PIRNR" id="PIRNR016262"/>
    </source>
</evidence>
<dbReference type="Pfam" id="PF21948">
    <property type="entry name" value="LplA-B_cat"/>
    <property type="match status" value="1"/>
</dbReference>
<dbReference type="InterPro" id="IPR045864">
    <property type="entry name" value="aa-tRNA-synth_II/BPL/LPL"/>
</dbReference>
<feature type="active site" description="Acyl-thioester intermediate" evidence="5">
    <location>
        <position position="192"/>
    </location>
</feature>
<dbReference type="Gene3D" id="3.30.930.10">
    <property type="entry name" value="Bira Bifunctional Protein, Domain 2"/>
    <property type="match status" value="1"/>
</dbReference>
<dbReference type="InterPro" id="IPR004143">
    <property type="entry name" value="BPL_LPL_catalytic"/>
</dbReference>
<keyword evidence="2 5" id="KW-0808">Transferase</keyword>
<dbReference type="Proteomes" id="UP001379533">
    <property type="component" value="Chromosome"/>
</dbReference>
<proteinExistence type="inferred from homology"/>
<sequence length="258" mass="28301">MRTIDAHWLGRIRYAEAHALQQELVQQRIAGKIGDTLLLLEHPPVITLGRGAKVNNVLLDAAARANLGIDFHETGRGGDVTYHGPGQLVAYPIFDLKPDRCDVRRYVRDLGQIMIRLAADFGVSAHMLDGKFLGVWVDMEHPETWDGDPQAHGSSLGKIGAIGVRLSRWVTMHGFAFNATTDLRAFQLIVPCGITEYGVASLKAIDRDAPPVSELAKMALPHFASVFDAMVTLNESAETAPWWPRAERSQMESPASTA</sequence>
<feature type="site" description="Lowers pKa of active site Cys" evidence="5">
    <location>
        <position position="158"/>
    </location>
</feature>
<keyword evidence="5" id="KW-0963">Cytoplasm</keyword>
<evidence type="ECO:0000256" key="2">
    <source>
        <dbReference type="ARBA" id="ARBA00022679"/>
    </source>
</evidence>
<dbReference type="PROSITE" id="PS51733">
    <property type="entry name" value="BPL_LPL_CATALYTIC"/>
    <property type="match status" value="1"/>
</dbReference>
<dbReference type="RefSeq" id="WP_394848302.1">
    <property type="nucleotide sequence ID" value="NZ_CP089982.1"/>
</dbReference>
<comment type="miscellaneous">
    <text evidence="5">In the reaction, the free carboxyl group of octanoic acid is attached via an amide linkage to the epsilon-amino group of a specific lysine residue of lipoyl domains of lipoate-dependent enzymes.</text>
</comment>
<comment type="subcellular location">
    <subcellularLocation>
        <location evidence="5">Cytoplasm</location>
    </subcellularLocation>
</comment>
<dbReference type="SUPFAM" id="SSF55681">
    <property type="entry name" value="Class II aaRS and biotin synthetases"/>
    <property type="match status" value="1"/>
</dbReference>
<dbReference type="PROSITE" id="PS01313">
    <property type="entry name" value="LIPB"/>
    <property type="match status" value="1"/>
</dbReference>
<dbReference type="InterPro" id="IPR000544">
    <property type="entry name" value="Octanoyltransferase"/>
</dbReference>
<protein>
    <recommendedName>
        <fullName evidence="5 6">Octanoyltransferase</fullName>
        <ecNumber evidence="5 6">2.3.1.181</ecNumber>
    </recommendedName>
    <alternativeName>
        <fullName evidence="5">Lipoate-protein ligase B</fullName>
    </alternativeName>
    <alternativeName>
        <fullName evidence="5">Lipoyl/octanoyl transferase</fullName>
    </alternativeName>
    <alternativeName>
        <fullName evidence="5">Octanoyl-[acyl-carrier-protein]-protein N-octanoyltransferase</fullName>
    </alternativeName>
</protein>
<dbReference type="GO" id="GO:0033819">
    <property type="term" value="F:lipoyl(octanoyl) transferase activity"/>
    <property type="evidence" value="ECO:0007669"/>
    <property type="project" value="UniProtKB-EC"/>
</dbReference>
<evidence type="ECO:0000259" key="7">
    <source>
        <dbReference type="PROSITE" id="PS51733"/>
    </source>
</evidence>
<feature type="binding site" evidence="5">
    <location>
        <begin position="76"/>
        <end position="83"/>
    </location>
    <ligand>
        <name>substrate</name>
    </ligand>
</feature>
<dbReference type="EC" id="2.3.1.181" evidence="5 6"/>
<evidence type="ECO:0000313" key="8">
    <source>
        <dbReference type="EMBL" id="WXA97684.1"/>
    </source>
</evidence>
<dbReference type="NCBIfam" id="TIGR00214">
    <property type="entry name" value="lipB"/>
    <property type="match status" value="1"/>
</dbReference>
<dbReference type="InterPro" id="IPR020605">
    <property type="entry name" value="Octanoyltransferase_CS"/>
</dbReference>
<comment type="function">
    <text evidence="4 5 6">Catalyzes the transfer of endogenously produced octanoic acid from octanoyl-acyl-carrier-protein onto the lipoyl domains of lipoate-dependent enzymes. Lipoyl-ACP can also act as a substrate although octanoyl-ACP is likely to be the physiological substrate.</text>
</comment>
<organism evidence="8 9">
    <name type="scientific">Pendulispora brunnea</name>
    <dbReference type="NCBI Taxonomy" id="2905690"/>
    <lineage>
        <taxon>Bacteria</taxon>
        <taxon>Pseudomonadati</taxon>
        <taxon>Myxococcota</taxon>
        <taxon>Myxococcia</taxon>
        <taxon>Myxococcales</taxon>
        <taxon>Sorangiineae</taxon>
        <taxon>Pendulisporaceae</taxon>
        <taxon>Pendulispora</taxon>
    </lineage>
</organism>
<comment type="pathway">
    <text evidence="1 5 6">Protein modification; protein lipoylation via endogenous pathway; protein N(6)-(lipoyl)lysine from octanoyl-[acyl-carrier-protein]: step 1/2.</text>
</comment>
<evidence type="ECO:0000256" key="4">
    <source>
        <dbReference type="ARBA" id="ARBA00024732"/>
    </source>
</evidence>
<dbReference type="EMBL" id="CP089982">
    <property type="protein sequence ID" value="WXA97684.1"/>
    <property type="molecule type" value="Genomic_DNA"/>
</dbReference>
<dbReference type="PIRSF" id="PIRSF016262">
    <property type="entry name" value="LPLase"/>
    <property type="match status" value="1"/>
</dbReference>
<evidence type="ECO:0000256" key="5">
    <source>
        <dbReference type="HAMAP-Rule" id="MF_00013"/>
    </source>
</evidence>
<dbReference type="PANTHER" id="PTHR10993">
    <property type="entry name" value="OCTANOYLTRANSFERASE"/>
    <property type="match status" value="1"/>
</dbReference>
<comment type="catalytic activity">
    <reaction evidence="5 6">
        <text>octanoyl-[ACP] + L-lysyl-[protein] = N(6)-octanoyl-L-lysyl-[protein] + holo-[ACP] + H(+)</text>
        <dbReference type="Rhea" id="RHEA:17665"/>
        <dbReference type="Rhea" id="RHEA-COMP:9636"/>
        <dbReference type="Rhea" id="RHEA-COMP:9685"/>
        <dbReference type="Rhea" id="RHEA-COMP:9752"/>
        <dbReference type="Rhea" id="RHEA-COMP:9928"/>
        <dbReference type="ChEBI" id="CHEBI:15378"/>
        <dbReference type="ChEBI" id="CHEBI:29969"/>
        <dbReference type="ChEBI" id="CHEBI:64479"/>
        <dbReference type="ChEBI" id="CHEBI:78463"/>
        <dbReference type="ChEBI" id="CHEBI:78809"/>
        <dbReference type="EC" id="2.3.1.181"/>
    </reaction>
</comment>
<dbReference type="NCBIfam" id="NF010925">
    <property type="entry name" value="PRK14345.1"/>
    <property type="match status" value="1"/>
</dbReference>
<evidence type="ECO:0000256" key="3">
    <source>
        <dbReference type="ARBA" id="ARBA00023315"/>
    </source>
</evidence>
<feature type="binding site" evidence="5">
    <location>
        <begin position="161"/>
        <end position="163"/>
    </location>
    <ligand>
        <name>substrate</name>
    </ligand>
</feature>
<name>A0ABZ2KI05_9BACT</name>
<feature type="domain" description="BPL/LPL catalytic" evidence="7">
    <location>
        <begin position="31"/>
        <end position="231"/>
    </location>
</feature>
<evidence type="ECO:0000256" key="1">
    <source>
        <dbReference type="ARBA" id="ARBA00004821"/>
    </source>
</evidence>
<keyword evidence="3 5" id="KW-0012">Acyltransferase</keyword>
<evidence type="ECO:0000313" key="9">
    <source>
        <dbReference type="Proteomes" id="UP001379533"/>
    </source>
</evidence>
<feature type="binding site" evidence="5">
    <location>
        <begin position="174"/>
        <end position="176"/>
    </location>
    <ligand>
        <name>substrate</name>
    </ligand>
</feature>
<gene>
    <name evidence="5 8" type="primary">lipB</name>
    <name evidence="8" type="ORF">LZC95_12675</name>
</gene>
<dbReference type="PANTHER" id="PTHR10993:SF7">
    <property type="entry name" value="LIPOYLTRANSFERASE 2, MITOCHONDRIAL-RELATED"/>
    <property type="match status" value="1"/>
</dbReference>